<feature type="chain" id="PRO_5046214486" description="Angiotensin-converting enzyme" evidence="9">
    <location>
        <begin position="23"/>
        <end position="916"/>
    </location>
</feature>
<feature type="compositionally biased region" description="Low complexity" evidence="7">
    <location>
        <begin position="189"/>
        <end position="199"/>
    </location>
</feature>
<feature type="disulfide bond" evidence="5">
    <location>
        <begin position="590"/>
        <end position="608"/>
    </location>
</feature>
<dbReference type="PANTHER" id="PTHR10514">
    <property type="entry name" value="ANGIOTENSIN-CONVERTING ENZYME"/>
    <property type="match status" value="1"/>
</dbReference>
<evidence type="ECO:0000256" key="5">
    <source>
        <dbReference type="PROSITE-ProRule" id="PRU01355"/>
    </source>
</evidence>
<feature type="compositionally biased region" description="Low complexity" evidence="7">
    <location>
        <begin position="152"/>
        <end position="175"/>
    </location>
</feature>
<dbReference type="CDD" id="cd06461">
    <property type="entry name" value="M2_ACE"/>
    <property type="match status" value="1"/>
</dbReference>
<dbReference type="Proteomes" id="UP001652621">
    <property type="component" value="Unplaced"/>
</dbReference>
<keyword evidence="8" id="KW-1133">Transmembrane helix</keyword>
<evidence type="ECO:0000256" key="3">
    <source>
        <dbReference type="ARBA" id="ARBA00023157"/>
    </source>
</evidence>
<evidence type="ECO:0000256" key="4">
    <source>
        <dbReference type="ARBA" id="ARBA00023180"/>
    </source>
</evidence>
<dbReference type="Pfam" id="PF01401">
    <property type="entry name" value="Peptidase_M2"/>
    <property type="match status" value="1"/>
</dbReference>
<feature type="region of interest" description="Disordered" evidence="7">
    <location>
        <begin position="152"/>
        <end position="241"/>
    </location>
</feature>
<evidence type="ECO:0000256" key="7">
    <source>
        <dbReference type="SAM" id="MobiDB-lite"/>
    </source>
</evidence>
<sequence length="916" mass="106764">MFHKYLKTLLCVIWTLYSPAYGKAHAQLELPPLPTPRPEIYYNGYTVSTTPAQALGDLDRDQRFGPPYADDGNGDDGSDDFRNGQTYDERMRYGFNYRSNFTFPSDSPFSDKNVYNTQTLLNDRYGNRNYDNNPLNHQTYNDRYGQNALNLANQQQQQQQQQNNRYNYANNNGNNFAGGVTPQPPIIFNNPSTPVNYNPSTPPPPPPPQSGYNPSTPNGYNPPVTTYNPNNPSNRYPGDGNRFQNPYDPNQDRFNLNQQFYDQRQRFQNDRIYQLELQKLRDLLVETDQQGSRECTANVAAQWNFETNVNEFTQTEALNAQQRYVEFQRLVALQSRQINKELIFDRRLYRQLMLQSEVGPNALPLESLDRYNRLINEMLYIYNGATICAYQQPFLCNLRYIPDLKEIMSKSRDWDELQHTWVEYHRKAGREMRDGYEQLVDVMNEVAHVNNVTDGGEYWYLAYESNNFRQDVDNVWEQIRPLYESLHAYVRRRLREYYGPERVNRIAPIPSHILGNMFGQSWSNILDIVIPYPGKKLIDVTPRMLEQGYTPQLMFQLAEEFFTSINMSAVGPEFYQNSLIEQPLNRRVLCEPSAWDFCNRHDFRVKLCTDINQKSLISVHHEMAHIQYFLQYRHLPKVFRNGANPAFHQAVGDAIGLSVSTPRHFQTLGLLQRSVDESSYDINYLFTMAIDKVAFMPYALALDNWRYDVFSGRANKHMMNCHYWNLREKYGGIKPPVLRSEKDFDPGAKYHVPANIPYIKYFVSNVLQFQIYRGMCRAAGQYDPNDPRKPLHKCDVYRRPEAGNLLKEIMAKGSSQPWQEIMEEALGEGRLDGSALREYFAPLEEWLRLENLRTNEYVGWNYDGDYCKRSIETANLQVFGGYYNHGQSSLVSNLGYTMVLASVISSYLLVLVLIKW</sequence>
<comment type="cofactor">
    <cofactor evidence="6">
        <name>Zn(2+)</name>
        <dbReference type="ChEBI" id="CHEBI:29105"/>
    </cofactor>
    <text evidence="6">Binds 1 zinc ion per subunit.</text>
</comment>
<name>A0ABM3VI78_MUSDO</name>
<feature type="region of interest" description="Disordered" evidence="7">
    <location>
        <begin position="52"/>
        <end position="85"/>
    </location>
</feature>
<keyword evidence="6" id="KW-0482">Metalloprotease</keyword>
<evidence type="ECO:0000256" key="6">
    <source>
        <dbReference type="RuleBase" id="RU361144"/>
    </source>
</evidence>
<evidence type="ECO:0000256" key="9">
    <source>
        <dbReference type="SAM" id="SignalP"/>
    </source>
</evidence>
<keyword evidence="6" id="KW-0645">Protease</keyword>
<proteinExistence type="inferred from homology"/>
<feature type="disulfide bond" evidence="5">
    <location>
        <begin position="776"/>
        <end position="794"/>
    </location>
</feature>
<feature type="compositionally biased region" description="Pro residues" evidence="7">
    <location>
        <begin position="200"/>
        <end position="209"/>
    </location>
</feature>
<protein>
    <recommendedName>
        <fullName evidence="6">Angiotensin-converting enzyme</fullName>
        <ecNumber evidence="6">3.4.-.-</ecNumber>
    </recommendedName>
</protein>
<keyword evidence="3 5" id="KW-1015">Disulfide bond</keyword>
<reference evidence="11" key="1">
    <citation type="submission" date="2025-08" db="UniProtKB">
        <authorList>
            <consortium name="RefSeq"/>
        </authorList>
    </citation>
    <scope>IDENTIFICATION</scope>
    <source>
        <strain evidence="11">Aabys</strain>
        <tissue evidence="11">Whole body</tissue>
    </source>
</reference>
<dbReference type="RefSeq" id="XP_058985498.1">
    <property type="nucleotide sequence ID" value="XM_059129515.1"/>
</dbReference>
<evidence type="ECO:0000256" key="1">
    <source>
        <dbReference type="ARBA" id="ARBA00008139"/>
    </source>
</evidence>
<evidence type="ECO:0000256" key="8">
    <source>
        <dbReference type="SAM" id="Phobius"/>
    </source>
</evidence>
<keyword evidence="6" id="KW-0121">Carboxypeptidase</keyword>
<accession>A0ABM3VI78</accession>
<keyword evidence="4 6" id="KW-0325">Glycoprotein</keyword>
<evidence type="ECO:0000313" key="10">
    <source>
        <dbReference type="Proteomes" id="UP001652621"/>
    </source>
</evidence>
<gene>
    <name evidence="11" type="primary">LOC101890617</name>
</gene>
<comment type="similarity">
    <text evidence="1 5 6">Belongs to the peptidase M2 family.</text>
</comment>
<feature type="transmembrane region" description="Helical" evidence="8">
    <location>
        <begin position="894"/>
        <end position="914"/>
    </location>
</feature>
<dbReference type="Gene3D" id="1.10.1370.30">
    <property type="match status" value="1"/>
</dbReference>
<keyword evidence="8" id="KW-0472">Membrane</keyword>
<dbReference type="SUPFAM" id="SSF55486">
    <property type="entry name" value="Metalloproteases ('zincins'), catalytic domain"/>
    <property type="match status" value="1"/>
</dbReference>
<keyword evidence="6" id="KW-0862">Zinc</keyword>
<dbReference type="PRINTS" id="PR00791">
    <property type="entry name" value="PEPDIPTASEA"/>
</dbReference>
<dbReference type="PANTHER" id="PTHR10514:SF40">
    <property type="entry name" value="ANGIOTENSIN-CONVERTING ENZYME"/>
    <property type="match status" value="1"/>
</dbReference>
<dbReference type="EC" id="3.4.-.-" evidence="6"/>
<keyword evidence="6" id="KW-0378">Hydrolase</keyword>
<dbReference type="GeneID" id="101890617"/>
<keyword evidence="8" id="KW-0812">Transmembrane</keyword>
<evidence type="ECO:0000256" key="2">
    <source>
        <dbReference type="ARBA" id="ARBA00022729"/>
    </source>
</evidence>
<keyword evidence="2 9" id="KW-0732">Signal</keyword>
<feature type="compositionally biased region" description="Low complexity" evidence="7">
    <location>
        <begin position="210"/>
        <end position="232"/>
    </location>
</feature>
<dbReference type="PROSITE" id="PS52011">
    <property type="entry name" value="PEPTIDASE_M2"/>
    <property type="match status" value="1"/>
</dbReference>
<organism evidence="10 11">
    <name type="scientific">Musca domestica</name>
    <name type="common">House fly</name>
    <dbReference type="NCBI Taxonomy" id="7370"/>
    <lineage>
        <taxon>Eukaryota</taxon>
        <taxon>Metazoa</taxon>
        <taxon>Ecdysozoa</taxon>
        <taxon>Arthropoda</taxon>
        <taxon>Hexapoda</taxon>
        <taxon>Insecta</taxon>
        <taxon>Pterygota</taxon>
        <taxon>Neoptera</taxon>
        <taxon>Endopterygota</taxon>
        <taxon>Diptera</taxon>
        <taxon>Brachycera</taxon>
        <taxon>Muscomorpha</taxon>
        <taxon>Muscoidea</taxon>
        <taxon>Muscidae</taxon>
        <taxon>Musca</taxon>
    </lineage>
</organism>
<dbReference type="InterPro" id="IPR001548">
    <property type="entry name" value="Peptidase_M2"/>
</dbReference>
<feature type="signal peptide" evidence="9">
    <location>
        <begin position="1"/>
        <end position="22"/>
    </location>
</feature>
<feature type="disulfide bond" evidence="5">
    <location>
        <begin position="388"/>
        <end position="396"/>
    </location>
</feature>
<keyword evidence="10" id="KW-1185">Reference proteome</keyword>
<keyword evidence="6" id="KW-0479">Metal-binding</keyword>
<evidence type="ECO:0000313" key="11">
    <source>
        <dbReference type="RefSeq" id="XP_058985498.1"/>
    </source>
</evidence>